<evidence type="ECO:0000313" key="1">
    <source>
        <dbReference type="EMBL" id="CAD7249569.1"/>
    </source>
</evidence>
<dbReference type="AlphaFoldDB" id="A0A7R9A8S1"/>
<proteinExistence type="predicted"/>
<name>A0A7R9A8S1_9CRUS</name>
<sequence length="150" mass="17305">MIVLDIFRVPHVPAHVNNATPDPELDSFLAKIRKPRDPDLRRELEMDYQVKSRRIFVPRQEERPDAPDEEDLVRLDRFDTKIFLEFLNGYCFFTILQAHIANVFPLQCALAVQAQRGGLPSDAQRVNNCEGRNDLMKKKTADPTLLSFTP</sequence>
<keyword evidence="2" id="KW-1185">Reference proteome</keyword>
<evidence type="ECO:0000313" key="2">
    <source>
        <dbReference type="Proteomes" id="UP000677054"/>
    </source>
</evidence>
<protein>
    <submittedName>
        <fullName evidence="1">Uncharacterized protein</fullName>
    </submittedName>
</protein>
<accession>A0A7R9A8S1</accession>
<gene>
    <name evidence="1" type="ORF">DSTB1V02_LOCUS9358</name>
</gene>
<organism evidence="1">
    <name type="scientific">Darwinula stevensoni</name>
    <dbReference type="NCBI Taxonomy" id="69355"/>
    <lineage>
        <taxon>Eukaryota</taxon>
        <taxon>Metazoa</taxon>
        <taxon>Ecdysozoa</taxon>
        <taxon>Arthropoda</taxon>
        <taxon>Crustacea</taxon>
        <taxon>Oligostraca</taxon>
        <taxon>Ostracoda</taxon>
        <taxon>Podocopa</taxon>
        <taxon>Podocopida</taxon>
        <taxon>Darwinulocopina</taxon>
        <taxon>Darwinuloidea</taxon>
        <taxon>Darwinulidae</taxon>
        <taxon>Darwinula</taxon>
    </lineage>
</organism>
<dbReference type="EMBL" id="CAJPEV010002365">
    <property type="protein sequence ID" value="CAG0896665.1"/>
    <property type="molecule type" value="Genomic_DNA"/>
</dbReference>
<dbReference type="EMBL" id="LR901882">
    <property type="protein sequence ID" value="CAD7249569.1"/>
    <property type="molecule type" value="Genomic_DNA"/>
</dbReference>
<dbReference type="Proteomes" id="UP000677054">
    <property type="component" value="Unassembled WGS sequence"/>
</dbReference>
<reference evidence="1" key="1">
    <citation type="submission" date="2020-11" db="EMBL/GenBank/DDBJ databases">
        <authorList>
            <person name="Tran Van P."/>
        </authorList>
    </citation>
    <scope>NUCLEOTIDE SEQUENCE</scope>
</reference>